<evidence type="ECO:0000313" key="1">
    <source>
        <dbReference type="EMBL" id="MVF51035.1"/>
    </source>
</evidence>
<evidence type="ECO:0000313" key="3">
    <source>
        <dbReference type="Proteomes" id="UP000077242"/>
    </source>
</evidence>
<dbReference type="AlphaFoldDB" id="A0A177KHW4"/>
<dbReference type="Proteomes" id="UP000077242">
    <property type="component" value="Unassembled WGS sequence"/>
</dbReference>
<dbReference type="EMBL" id="LSTU01000027">
    <property type="protein sequence ID" value="OAH52181.1"/>
    <property type="molecule type" value="Genomic_DNA"/>
</dbReference>
<reference evidence="1 4" key="3">
    <citation type="submission" date="2019-10" db="EMBL/GenBank/DDBJ databases">
        <title>XDR Pseudomonas monteilii producing IMP-16 from LCR.</title>
        <authorList>
            <person name="Ballaben A."/>
            <person name="Doi Y."/>
        </authorList>
    </citation>
    <scope>NUCLEOTIDE SEQUENCE [LARGE SCALE GENOMIC DNA]</scope>
    <source>
        <strain evidence="1 4">597/14</strain>
    </source>
</reference>
<reference evidence="2" key="2">
    <citation type="submission" date="2016-02" db="EMBL/GenBank/DDBJ databases">
        <authorList>
            <person name="Kaur G."/>
            <person name="Nair G.R."/>
            <person name="Mayilraj S."/>
        </authorList>
    </citation>
    <scope>NUCLEOTIDE SEQUENCE</scope>
    <source>
        <strain evidence="2">CD10_2</strain>
    </source>
</reference>
<accession>A0A177KHW4</accession>
<proteinExistence type="predicted"/>
<comment type="caution">
    <text evidence="1">The sequence shown here is derived from an EMBL/GenBank/DDBJ whole genome shotgun (WGS) entry which is preliminary data.</text>
</comment>
<dbReference type="Proteomes" id="UP000440965">
    <property type="component" value="Unassembled WGS sequence"/>
</dbReference>
<name>A0A177KHW4_9PSED</name>
<evidence type="ECO:0000313" key="2">
    <source>
        <dbReference type="EMBL" id="OAH52181.1"/>
    </source>
</evidence>
<gene>
    <name evidence="2" type="ORF">AYJ70_09170</name>
    <name evidence="1" type="ORF">F9Z43_17310</name>
</gene>
<evidence type="ECO:0000313" key="4">
    <source>
        <dbReference type="Proteomes" id="UP000440965"/>
    </source>
</evidence>
<organism evidence="1 4">
    <name type="scientific">Pseudomonas monteilii</name>
    <dbReference type="NCBI Taxonomy" id="76759"/>
    <lineage>
        <taxon>Bacteria</taxon>
        <taxon>Pseudomonadati</taxon>
        <taxon>Pseudomonadota</taxon>
        <taxon>Gammaproteobacteria</taxon>
        <taxon>Pseudomonadales</taxon>
        <taxon>Pseudomonadaceae</taxon>
        <taxon>Pseudomonas</taxon>
    </lineage>
</organism>
<dbReference type="EMBL" id="WEIK01000015">
    <property type="protein sequence ID" value="MVF51035.1"/>
    <property type="molecule type" value="Genomic_DNA"/>
</dbReference>
<sequence length="67" mass="7513">MPIKPKPFTLVCEDCNWKKTIAPRSDALRPSEWFMVCPRCGSTDLKMRAAGWLEAAVAEFLARRGAS</sequence>
<reference evidence="3" key="1">
    <citation type="submission" date="2016-02" db="EMBL/GenBank/DDBJ databases">
        <title>Dietzia cinnamea strain CD11_5 genome sequencing and assembly.</title>
        <authorList>
            <person name="Kaur G."/>
            <person name="Nair G.R."/>
            <person name="Mayilraj S."/>
        </authorList>
    </citation>
    <scope>NUCLEOTIDE SEQUENCE [LARGE SCALE GENOMIC DNA]</scope>
    <source>
        <strain evidence="3">CD10_2</strain>
    </source>
</reference>
<protein>
    <submittedName>
        <fullName evidence="1">Uncharacterized protein</fullName>
    </submittedName>
</protein>